<proteinExistence type="predicted"/>
<dbReference type="InterPro" id="IPR011032">
    <property type="entry name" value="GroES-like_sf"/>
</dbReference>
<dbReference type="Gene3D" id="3.40.50.720">
    <property type="entry name" value="NAD(P)-binding Rossmann-like Domain"/>
    <property type="match status" value="1"/>
</dbReference>
<evidence type="ECO:0000313" key="2">
    <source>
        <dbReference type="Proteomes" id="UP000239650"/>
    </source>
</evidence>
<keyword evidence="1" id="KW-0808">Transferase</keyword>
<dbReference type="PANTHER" id="PTHR43677">
    <property type="entry name" value="SHORT-CHAIN DEHYDROGENASE/REDUCTASE"/>
    <property type="match status" value="1"/>
</dbReference>
<dbReference type="Gene3D" id="3.90.180.10">
    <property type="entry name" value="Medium-chain alcohol dehydrogenases, catalytic domain"/>
    <property type="match status" value="2"/>
</dbReference>
<organism evidence="1 2">
    <name type="scientific">Latilactobacillus sakei</name>
    <name type="common">Lactobacillus sakei</name>
    <dbReference type="NCBI Taxonomy" id="1599"/>
    <lineage>
        <taxon>Bacteria</taxon>
        <taxon>Bacillati</taxon>
        <taxon>Bacillota</taxon>
        <taxon>Bacilli</taxon>
        <taxon>Lactobacillales</taxon>
        <taxon>Lactobacillaceae</taxon>
        <taxon>Latilactobacillus</taxon>
    </lineage>
</organism>
<keyword evidence="1" id="KW-0012">Acyltransferase</keyword>
<dbReference type="Pfam" id="PF00107">
    <property type="entry name" value="ADH_zinc_N"/>
    <property type="match status" value="1"/>
</dbReference>
<dbReference type="Proteomes" id="UP000239650">
    <property type="component" value="Unassembled WGS sequence"/>
</dbReference>
<name>A0A223K4Q4_LATSK</name>
<dbReference type="GO" id="GO:0016491">
    <property type="term" value="F:oxidoreductase activity"/>
    <property type="evidence" value="ECO:0007669"/>
    <property type="project" value="InterPro"/>
</dbReference>
<dbReference type="InterPro" id="IPR036291">
    <property type="entry name" value="NAD(P)-bd_dom_sf"/>
</dbReference>
<dbReference type="SMART" id="SM00829">
    <property type="entry name" value="PKS_ER"/>
    <property type="match status" value="1"/>
</dbReference>
<protein>
    <submittedName>
        <fullName evidence="1">Phthiocerol synthesis polyketide synthase type I PpsC</fullName>
        <ecNumber evidence="1">2.3.1.41</ecNumber>
    </submittedName>
</protein>
<dbReference type="GeneID" id="57132804"/>
<sequence>MKAAVVTDFKQDPKFDNQFPTPIPNPDEVLINVIASSLSNRARSGAAGSHYTSTDQLPMIPGVDGIGTLPTGEQVYFASEGTFAEQVAVKKGHWVTVPDGLDAIKLAGMMNPALSSWMALNYRANFSTGQKVMILGATGNAGMMAVQIAKRLGASEIIAVARNTEKLKTLTDLGATQLVDLSAEPAQRNAQLAKAGSDVDIVLDYLWGDVAANAMTAIIPHRQNAEQLLQWVEIGSSAGQTAPIPGAAFRAVALRLIGSGQGSVAPINMMKSLNAILTAEKEQPFTFTTRILPLSDVEAGWHLPGNERLVFTI</sequence>
<dbReference type="GO" id="GO:0004315">
    <property type="term" value="F:3-oxoacyl-[acyl-carrier-protein] synthase activity"/>
    <property type="evidence" value="ECO:0007669"/>
    <property type="project" value="UniProtKB-EC"/>
</dbReference>
<comment type="caution">
    <text evidence="1">The sequence shown here is derived from an EMBL/GenBank/DDBJ whole genome shotgun (WGS) entry which is preliminary data.</text>
</comment>
<dbReference type="InterPro" id="IPR051397">
    <property type="entry name" value="Zn-ADH-like_protein"/>
</dbReference>
<dbReference type="RefSeq" id="WP_035146797.1">
    <property type="nucleotide sequence ID" value="NZ_CAKMCP010000008.1"/>
</dbReference>
<dbReference type="AlphaFoldDB" id="A0A223K4Q4"/>
<dbReference type="PANTHER" id="PTHR43677:SF11">
    <property type="entry name" value="ZINC-CONTAINING ALCOHOL DEHYDROGENASE"/>
    <property type="match status" value="1"/>
</dbReference>
<dbReference type="EC" id="2.3.1.41" evidence="1"/>
<gene>
    <name evidence="1" type="primary">ppsC</name>
    <name evidence="1" type="ORF">LAS9267_01865</name>
</gene>
<dbReference type="SUPFAM" id="SSF51735">
    <property type="entry name" value="NAD(P)-binding Rossmann-fold domains"/>
    <property type="match status" value="1"/>
</dbReference>
<dbReference type="SUPFAM" id="SSF50129">
    <property type="entry name" value="GroES-like"/>
    <property type="match status" value="1"/>
</dbReference>
<evidence type="ECO:0000313" key="1">
    <source>
        <dbReference type="EMBL" id="SPE23065.1"/>
    </source>
</evidence>
<reference evidence="1 2" key="1">
    <citation type="submission" date="2018-02" db="EMBL/GenBank/DDBJ databases">
        <authorList>
            <person name="Rodrigo-Torres L."/>
            <person name="Arahal R. D."/>
            <person name="Lucena T."/>
        </authorList>
    </citation>
    <scope>NUCLEOTIDE SEQUENCE [LARGE SCALE GENOMIC DNA]</scope>
    <source>
        <strain evidence="1 2">CECT 9267</strain>
    </source>
</reference>
<dbReference type="InterPro" id="IPR013149">
    <property type="entry name" value="ADH-like_C"/>
</dbReference>
<dbReference type="InterPro" id="IPR020843">
    <property type="entry name" value="ER"/>
</dbReference>
<accession>A0A223K4Q4</accession>
<dbReference type="EMBL" id="OKRC01000011">
    <property type="protein sequence ID" value="SPE23065.1"/>
    <property type="molecule type" value="Genomic_DNA"/>
</dbReference>